<reference evidence="1" key="1">
    <citation type="submission" date="2018-05" db="EMBL/GenBank/DDBJ databases">
        <authorList>
            <person name="Lanie J.A."/>
            <person name="Ng W.-L."/>
            <person name="Kazmierczak K.M."/>
            <person name="Andrzejewski T.M."/>
            <person name="Davidsen T.M."/>
            <person name="Wayne K.J."/>
            <person name="Tettelin H."/>
            <person name="Glass J.I."/>
            <person name="Rusch D."/>
            <person name="Podicherti R."/>
            <person name="Tsui H.-C.T."/>
            <person name="Winkler M.E."/>
        </authorList>
    </citation>
    <scope>NUCLEOTIDE SEQUENCE</scope>
</reference>
<name>A0A383AUY4_9ZZZZ</name>
<evidence type="ECO:0000313" key="1">
    <source>
        <dbReference type="EMBL" id="SVE11330.1"/>
    </source>
</evidence>
<feature type="non-terminal residue" evidence="1">
    <location>
        <position position="26"/>
    </location>
</feature>
<dbReference type="AlphaFoldDB" id="A0A383AUY4"/>
<gene>
    <name evidence="1" type="ORF">METZ01_LOCUS464184</name>
</gene>
<accession>A0A383AUY4</accession>
<proteinExistence type="predicted"/>
<protein>
    <submittedName>
        <fullName evidence="1">Uncharacterized protein</fullName>
    </submittedName>
</protein>
<organism evidence="1">
    <name type="scientific">marine metagenome</name>
    <dbReference type="NCBI Taxonomy" id="408172"/>
    <lineage>
        <taxon>unclassified sequences</taxon>
        <taxon>metagenomes</taxon>
        <taxon>ecological metagenomes</taxon>
    </lineage>
</organism>
<sequence length="26" mass="3002">MLHTTDDLRIAELRPLIPPAILMEEL</sequence>
<dbReference type="EMBL" id="UINC01194972">
    <property type="protein sequence ID" value="SVE11330.1"/>
    <property type="molecule type" value="Genomic_DNA"/>
</dbReference>